<proteinExistence type="predicted"/>
<dbReference type="InterPro" id="IPR008030">
    <property type="entry name" value="NmrA-like"/>
</dbReference>
<evidence type="ECO:0000313" key="2">
    <source>
        <dbReference type="EMBL" id="ACN58866.1"/>
    </source>
</evidence>
<dbReference type="PANTHER" id="PTHR43162:SF1">
    <property type="entry name" value="PRESTALK A DIFFERENTIATION PROTEIN A"/>
    <property type="match status" value="1"/>
</dbReference>
<accession>C0INI0</accession>
<name>C0INI0_9BACT</name>
<dbReference type="Gene3D" id="3.90.25.10">
    <property type="entry name" value="UDP-galactose 4-epimerase, domain 1"/>
    <property type="match status" value="1"/>
</dbReference>
<dbReference type="Pfam" id="PF05368">
    <property type="entry name" value="NmrA"/>
    <property type="match status" value="1"/>
</dbReference>
<evidence type="ECO:0000259" key="1">
    <source>
        <dbReference type="Pfam" id="PF05368"/>
    </source>
</evidence>
<dbReference type="InterPro" id="IPR036291">
    <property type="entry name" value="NAD(P)-bd_dom_sf"/>
</dbReference>
<dbReference type="PANTHER" id="PTHR43162">
    <property type="match status" value="1"/>
</dbReference>
<dbReference type="SUPFAM" id="SSF51735">
    <property type="entry name" value="NAD(P)-binding Rossmann-fold domains"/>
    <property type="match status" value="1"/>
</dbReference>
<dbReference type="InterPro" id="IPR051604">
    <property type="entry name" value="Ergot_Alk_Oxidoreductase"/>
</dbReference>
<dbReference type="EMBL" id="EU408352">
    <property type="protein sequence ID" value="ACN58866.1"/>
    <property type="molecule type" value="Genomic_DNA"/>
</dbReference>
<sequence length="303" mass="32403">MIVITTPAGAIGRQVLELVLAGGAAVRVVARTPSRIPAAIRERIEVIQGSHGDAEVIDRALAGADAVFWLPPPPYTAASVEAGYLDFTRPLCEALPRHGVRRVVGISALGRDSNANGGKAGLATVSLAMDDMIAATGVAYRALTMPSFMDNLLRQVRSIREQGMFFSPLDGDRKVPACANRDIAAVAARLLLDRGWSGQDSVPVLGPEDLSFNDMARIMTEVLGKPVRFQQIGFDAFKAQLLANGMPEAMARAMVDMMTAKNEGRDNAEPRTAAKSTPTSFRHWCEDTLKPAVLGRQILGGQV</sequence>
<organism evidence="2">
    <name type="scientific">uncultured bacterium BLR13</name>
    <dbReference type="NCBI Taxonomy" id="506515"/>
    <lineage>
        <taxon>Bacteria</taxon>
        <taxon>environmental samples</taxon>
    </lineage>
</organism>
<feature type="domain" description="NmrA-like" evidence="1">
    <location>
        <begin position="2"/>
        <end position="274"/>
    </location>
</feature>
<protein>
    <recommendedName>
        <fullName evidence="1">NmrA-like domain-containing protein</fullName>
    </recommendedName>
</protein>
<gene>
    <name evidence="2" type="ORF">AKSOIL_0251</name>
</gene>
<dbReference type="AlphaFoldDB" id="C0INI0"/>
<reference evidence="2" key="1">
    <citation type="journal article" date="2009" name="ISME J.">
        <title>Functional metagenomics reveals diverse beta-lactamases in a remote Alaskan soil.</title>
        <authorList>
            <person name="Allen H.K."/>
            <person name="Moe L.A."/>
            <person name="Rodbumrer J."/>
            <person name="Gaarder A."/>
            <person name="Handelsman J."/>
        </authorList>
    </citation>
    <scope>NUCLEOTIDE SEQUENCE</scope>
</reference>
<dbReference type="Gene3D" id="3.40.50.720">
    <property type="entry name" value="NAD(P)-binding Rossmann-like Domain"/>
    <property type="match status" value="1"/>
</dbReference>